<dbReference type="EMBL" id="BMXR01000005">
    <property type="protein sequence ID" value="GGX55106.1"/>
    <property type="molecule type" value="Genomic_DNA"/>
</dbReference>
<keyword evidence="4 6" id="KW-0998">Cell outer membrane</keyword>
<keyword evidence="1 6" id="KW-0732">Signal</keyword>
<comment type="subunit">
    <text evidence="6">Part of the Bam complex.</text>
</comment>
<keyword evidence="9" id="KW-1185">Reference proteome</keyword>
<dbReference type="GO" id="GO:0051205">
    <property type="term" value="P:protein insertion into membrane"/>
    <property type="evidence" value="ECO:0007669"/>
    <property type="project" value="UniProtKB-UniRule"/>
</dbReference>
<dbReference type="PANTHER" id="PTHR37423:SF1">
    <property type="entry name" value="OUTER MEMBRANE PROTEIN ASSEMBLY FACTOR BAMD"/>
    <property type="match status" value="1"/>
</dbReference>
<keyword evidence="5 6" id="KW-0449">Lipoprotein</keyword>
<dbReference type="CDD" id="cd15830">
    <property type="entry name" value="BamD"/>
    <property type="match status" value="1"/>
</dbReference>
<dbReference type="NCBIfam" id="TIGR03302">
    <property type="entry name" value="OM_YfiO"/>
    <property type="match status" value="1"/>
</dbReference>
<dbReference type="InterPro" id="IPR011990">
    <property type="entry name" value="TPR-like_helical_dom_sf"/>
</dbReference>
<evidence type="ECO:0000313" key="8">
    <source>
        <dbReference type="EMBL" id="GGX55106.1"/>
    </source>
</evidence>
<evidence type="ECO:0000256" key="3">
    <source>
        <dbReference type="ARBA" id="ARBA00023139"/>
    </source>
</evidence>
<keyword evidence="3 6" id="KW-0564">Palmitate</keyword>
<keyword evidence="2 6" id="KW-0472">Membrane</keyword>
<reference evidence="8" key="1">
    <citation type="journal article" date="2014" name="Int. J. Syst. Evol. Microbiol.">
        <title>Complete genome sequence of Corynebacterium casei LMG S-19264T (=DSM 44701T), isolated from a smear-ripened cheese.</title>
        <authorList>
            <consortium name="US DOE Joint Genome Institute (JGI-PGF)"/>
            <person name="Walter F."/>
            <person name="Albersmeier A."/>
            <person name="Kalinowski J."/>
            <person name="Ruckert C."/>
        </authorList>
    </citation>
    <scope>NUCLEOTIDE SEQUENCE</scope>
    <source>
        <strain evidence="8">KCTC 22169</strain>
    </source>
</reference>
<comment type="caution">
    <text evidence="8">The sequence shown here is derived from an EMBL/GenBank/DDBJ whole genome shotgun (WGS) entry which is preliminary data.</text>
</comment>
<dbReference type="Pfam" id="PF13525">
    <property type="entry name" value="YfiO"/>
    <property type="match status" value="1"/>
</dbReference>
<name>A0A918K8N8_9GAMM</name>
<dbReference type="GO" id="GO:1990063">
    <property type="term" value="C:Bam protein complex"/>
    <property type="evidence" value="ECO:0007669"/>
    <property type="project" value="TreeGrafter"/>
</dbReference>
<dbReference type="InterPro" id="IPR017689">
    <property type="entry name" value="BamD"/>
</dbReference>
<comment type="similarity">
    <text evidence="6">Belongs to the BamD family.</text>
</comment>
<proteinExistence type="inferred from homology"/>
<dbReference type="SUPFAM" id="SSF48452">
    <property type="entry name" value="TPR-like"/>
    <property type="match status" value="1"/>
</dbReference>
<evidence type="ECO:0000256" key="5">
    <source>
        <dbReference type="ARBA" id="ARBA00023288"/>
    </source>
</evidence>
<dbReference type="PANTHER" id="PTHR37423">
    <property type="entry name" value="SOLUBLE LYTIC MUREIN TRANSGLYCOSYLASE-RELATED"/>
    <property type="match status" value="1"/>
</dbReference>
<organism evidence="8 9">
    <name type="scientific">Saccharospirillum salsuginis</name>
    <dbReference type="NCBI Taxonomy" id="418750"/>
    <lineage>
        <taxon>Bacteria</taxon>
        <taxon>Pseudomonadati</taxon>
        <taxon>Pseudomonadota</taxon>
        <taxon>Gammaproteobacteria</taxon>
        <taxon>Oceanospirillales</taxon>
        <taxon>Saccharospirillaceae</taxon>
        <taxon>Saccharospirillum</taxon>
    </lineage>
</organism>
<dbReference type="AlphaFoldDB" id="A0A918K8N8"/>
<accession>A0A918K8N8</accession>
<dbReference type="Proteomes" id="UP000626148">
    <property type="component" value="Unassembled WGS sequence"/>
</dbReference>
<protein>
    <recommendedName>
        <fullName evidence="6">Outer membrane protein assembly factor BamD</fullName>
    </recommendedName>
</protein>
<feature type="domain" description="Outer membrane lipoprotein BamD-like" evidence="7">
    <location>
        <begin position="35"/>
        <end position="237"/>
    </location>
</feature>
<dbReference type="GO" id="GO:0043165">
    <property type="term" value="P:Gram-negative-bacterium-type cell outer membrane assembly"/>
    <property type="evidence" value="ECO:0007669"/>
    <property type="project" value="UniProtKB-UniRule"/>
</dbReference>
<comment type="subcellular location">
    <subcellularLocation>
        <location evidence="6">Cell outer membrane</location>
        <topology evidence="6">Lipid-anchor</topology>
    </subcellularLocation>
</comment>
<evidence type="ECO:0000259" key="7">
    <source>
        <dbReference type="Pfam" id="PF13525"/>
    </source>
</evidence>
<dbReference type="HAMAP" id="MF_00922">
    <property type="entry name" value="OM_assembly_BamD"/>
    <property type="match status" value="1"/>
</dbReference>
<dbReference type="InterPro" id="IPR039565">
    <property type="entry name" value="BamD-like"/>
</dbReference>
<dbReference type="RefSeq" id="WP_189608741.1">
    <property type="nucleotide sequence ID" value="NZ_BMXR01000005.1"/>
</dbReference>
<dbReference type="PROSITE" id="PS51257">
    <property type="entry name" value="PROKAR_LIPOPROTEIN"/>
    <property type="match status" value="1"/>
</dbReference>
<evidence type="ECO:0000256" key="6">
    <source>
        <dbReference type="HAMAP-Rule" id="MF_00922"/>
    </source>
</evidence>
<evidence type="ECO:0000256" key="4">
    <source>
        <dbReference type="ARBA" id="ARBA00023237"/>
    </source>
</evidence>
<gene>
    <name evidence="6" type="primary">bamD</name>
    <name evidence="8" type="ORF">GCM10007392_23370</name>
</gene>
<dbReference type="Gene3D" id="1.25.40.10">
    <property type="entry name" value="Tetratricopeptide repeat domain"/>
    <property type="match status" value="1"/>
</dbReference>
<comment type="function">
    <text evidence="6">Part of the outer membrane protein assembly complex, which is involved in assembly and insertion of beta-barrel proteins into the outer membrane.</text>
</comment>
<evidence type="ECO:0000256" key="1">
    <source>
        <dbReference type="ARBA" id="ARBA00022729"/>
    </source>
</evidence>
<reference evidence="8" key="2">
    <citation type="submission" date="2020-09" db="EMBL/GenBank/DDBJ databases">
        <authorList>
            <person name="Sun Q."/>
            <person name="Kim S."/>
        </authorList>
    </citation>
    <scope>NUCLEOTIDE SEQUENCE</scope>
    <source>
        <strain evidence="8">KCTC 22169</strain>
    </source>
</reference>
<sequence>MPHRFSLRAARIIVAAFVTTLMLGGCSLFRPNTQESEQALYDAANRQLESRKYTLAIDTLERLEGRFPFGRYAQQLQLDLMYARYMSGDYAQALLDADRFTRLNPDHPTVDYAWYLKGMSYYKLYERNSGLTGTGDLAQRSQEEGENAFNALRTFVTRFPQSTYRAEALDTMILLKDALARHELIVADYYMRRDAWIAAAERAQVVRQHYPGVSAQGDALVVLIESYKAMGLEEERQVALEQLKADYPEHPTLASGSYKSPYLQQDRWWLKILTLGWFS</sequence>
<evidence type="ECO:0000256" key="2">
    <source>
        <dbReference type="ARBA" id="ARBA00023136"/>
    </source>
</evidence>
<evidence type="ECO:0000313" key="9">
    <source>
        <dbReference type="Proteomes" id="UP000626148"/>
    </source>
</evidence>